<keyword evidence="2" id="KW-1185">Reference proteome</keyword>
<dbReference type="Proteomes" id="UP000694864">
    <property type="component" value="Chromosome 9"/>
</dbReference>
<protein>
    <submittedName>
        <fullName evidence="3">Uncharacterized protein LOC104710963</fullName>
    </submittedName>
</protein>
<dbReference type="GeneID" id="104710963"/>
<reference evidence="3" key="2">
    <citation type="submission" date="2025-08" db="UniProtKB">
        <authorList>
            <consortium name="RefSeq"/>
        </authorList>
    </citation>
    <scope>IDENTIFICATION</scope>
    <source>
        <tissue evidence="3">Leaf</tissue>
    </source>
</reference>
<proteinExistence type="predicted"/>
<dbReference type="InterPro" id="IPR044693">
    <property type="entry name" value="SGO_plant"/>
</dbReference>
<evidence type="ECO:0000313" key="3">
    <source>
        <dbReference type="RefSeq" id="XP_010425926.1"/>
    </source>
</evidence>
<evidence type="ECO:0000313" key="2">
    <source>
        <dbReference type="Proteomes" id="UP000694864"/>
    </source>
</evidence>
<sequence>MMKRSPFRYKMRQSLSDITNSESHEELNTCSESREHVNRLMKENITLVKLLEERDKTIELSRYELRNLREGIQKLQVQNWSLAQSNSQFLGEIILARTKVKALHHEVTCKDALLKYKCCELERGENTQQRNVLTSENVLDITDEDSPSPRPFVPNRRRFIRSKSLGASTAHKIEAEKVKSETKRRQSRRRSARVRSAAQELTENLFEIEDLQLTMPNDMESHAGKKEEAELRTRHQNFKVHGSPVDQPLRRAAEKIHPYKEVSLVTKMRRS</sequence>
<reference evidence="2" key="1">
    <citation type="journal article" date="2014" name="Nat. Commun.">
        <title>The emerging biofuel crop Camelina sativa retains a highly undifferentiated hexaploid genome structure.</title>
        <authorList>
            <person name="Kagale S."/>
            <person name="Koh C."/>
            <person name="Nixon J."/>
            <person name="Bollina V."/>
            <person name="Clarke W.E."/>
            <person name="Tuteja R."/>
            <person name="Spillane C."/>
            <person name="Robinson S.J."/>
            <person name="Links M.G."/>
            <person name="Clarke C."/>
            <person name="Higgins E.E."/>
            <person name="Huebert T."/>
            <person name="Sharpe A.G."/>
            <person name="Parkin I.A."/>
        </authorList>
    </citation>
    <scope>NUCLEOTIDE SEQUENCE [LARGE SCALE GENOMIC DNA]</scope>
    <source>
        <strain evidence="2">cv. DH55</strain>
    </source>
</reference>
<gene>
    <name evidence="3" type="primary">LOC104710963</name>
</gene>
<feature type="region of interest" description="Disordered" evidence="1">
    <location>
        <begin position="176"/>
        <end position="196"/>
    </location>
</feature>
<accession>A0ABM0TG61</accession>
<evidence type="ECO:0000256" key="1">
    <source>
        <dbReference type="SAM" id="MobiDB-lite"/>
    </source>
</evidence>
<name>A0ABM0TG61_CAMSA</name>
<organism evidence="2 3">
    <name type="scientific">Camelina sativa</name>
    <name type="common">False flax</name>
    <name type="synonym">Myagrum sativum</name>
    <dbReference type="NCBI Taxonomy" id="90675"/>
    <lineage>
        <taxon>Eukaryota</taxon>
        <taxon>Viridiplantae</taxon>
        <taxon>Streptophyta</taxon>
        <taxon>Embryophyta</taxon>
        <taxon>Tracheophyta</taxon>
        <taxon>Spermatophyta</taxon>
        <taxon>Magnoliopsida</taxon>
        <taxon>eudicotyledons</taxon>
        <taxon>Gunneridae</taxon>
        <taxon>Pentapetalae</taxon>
        <taxon>rosids</taxon>
        <taxon>malvids</taxon>
        <taxon>Brassicales</taxon>
        <taxon>Brassicaceae</taxon>
        <taxon>Camelineae</taxon>
        <taxon>Camelina</taxon>
    </lineage>
</organism>
<dbReference type="PANTHER" id="PTHR34373:SF8">
    <property type="entry name" value="SHUGOSHIN"/>
    <property type="match status" value="1"/>
</dbReference>
<dbReference type="PANTHER" id="PTHR34373">
    <property type="entry name" value="SHUGOSHIN 2"/>
    <property type="match status" value="1"/>
</dbReference>
<dbReference type="RefSeq" id="XP_010425926.1">
    <property type="nucleotide sequence ID" value="XM_010427624.2"/>
</dbReference>